<dbReference type="AlphaFoldDB" id="A0A438NGZ0"/>
<name>A0A438NGZ0_EXOME</name>
<feature type="transmembrane region" description="Helical" evidence="1">
    <location>
        <begin position="12"/>
        <end position="32"/>
    </location>
</feature>
<evidence type="ECO:0000256" key="1">
    <source>
        <dbReference type="SAM" id="Phobius"/>
    </source>
</evidence>
<protein>
    <submittedName>
        <fullName evidence="2">Uncharacterized protein</fullName>
    </submittedName>
</protein>
<gene>
    <name evidence="2" type="ORF">B0A52_01253</name>
</gene>
<reference evidence="2 3" key="1">
    <citation type="submission" date="2017-03" db="EMBL/GenBank/DDBJ databases">
        <title>Genomes of endolithic fungi from Antarctica.</title>
        <authorList>
            <person name="Coleine C."/>
            <person name="Masonjones S."/>
            <person name="Stajich J.E."/>
        </authorList>
    </citation>
    <scope>NUCLEOTIDE SEQUENCE [LARGE SCALE GENOMIC DNA]</scope>
    <source>
        <strain evidence="2 3">CCFEE 6314</strain>
    </source>
</reference>
<organism evidence="2 3">
    <name type="scientific">Exophiala mesophila</name>
    <name type="common">Black yeast-like fungus</name>
    <dbReference type="NCBI Taxonomy" id="212818"/>
    <lineage>
        <taxon>Eukaryota</taxon>
        <taxon>Fungi</taxon>
        <taxon>Dikarya</taxon>
        <taxon>Ascomycota</taxon>
        <taxon>Pezizomycotina</taxon>
        <taxon>Eurotiomycetes</taxon>
        <taxon>Chaetothyriomycetidae</taxon>
        <taxon>Chaetothyriales</taxon>
        <taxon>Herpotrichiellaceae</taxon>
        <taxon>Exophiala</taxon>
    </lineage>
</organism>
<keyword evidence="1" id="KW-1133">Transmembrane helix</keyword>
<evidence type="ECO:0000313" key="3">
    <source>
        <dbReference type="Proteomes" id="UP000288859"/>
    </source>
</evidence>
<evidence type="ECO:0000313" key="2">
    <source>
        <dbReference type="EMBL" id="RVX74976.1"/>
    </source>
</evidence>
<keyword evidence="1" id="KW-0472">Membrane</keyword>
<proteinExistence type="predicted"/>
<dbReference type="Proteomes" id="UP000288859">
    <property type="component" value="Unassembled WGS sequence"/>
</dbReference>
<sequence>MAHLMTPPVIGAIAIAGVAGAGAFILLAAWLVSMTIRCRRRKEGKEVDAEIAHKTIQDVDSSLGEDKLRMTDG</sequence>
<accession>A0A438NGZ0</accession>
<keyword evidence="1" id="KW-0812">Transmembrane</keyword>
<comment type="caution">
    <text evidence="2">The sequence shown here is derived from an EMBL/GenBank/DDBJ whole genome shotgun (WGS) entry which is preliminary data.</text>
</comment>
<dbReference type="EMBL" id="NAJM01000003">
    <property type="protein sequence ID" value="RVX74976.1"/>
    <property type="molecule type" value="Genomic_DNA"/>
</dbReference>